<dbReference type="Proteomes" id="UP000663834">
    <property type="component" value="Unassembled WGS sequence"/>
</dbReference>
<accession>A0A815RQ94</accession>
<dbReference type="PANTHER" id="PTHR12659">
    <property type="entry name" value="RHO-TYPE GTPASE ACTIVATING PROTEIN"/>
    <property type="match status" value="1"/>
</dbReference>
<name>A0A815RQ94_9BILA</name>
<evidence type="ECO:0000259" key="3">
    <source>
        <dbReference type="PROSITE" id="PS50238"/>
    </source>
</evidence>
<evidence type="ECO:0000313" key="4">
    <source>
        <dbReference type="EMBL" id="CAF1480825.1"/>
    </source>
</evidence>
<evidence type="ECO:0000256" key="2">
    <source>
        <dbReference type="ARBA" id="ARBA00022553"/>
    </source>
</evidence>
<dbReference type="GO" id="GO:0005096">
    <property type="term" value="F:GTPase activator activity"/>
    <property type="evidence" value="ECO:0007669"/>
    <property type="project" value="UniProtKB-KW"/>
</dbReference>
<sequence>MISNSIDKDSICSSSSIIIHDNYKKKSSLLSCCRCCCSSRKYSNTQLLLRTVDNTNLNKPKGFLQRIQIFKAHKRKPSVRKQQETTSYDSTISNNQLVIETSRLTNDNEEQDSNTLQSTAVELQDSLSLKYPHRPIYNSQSIPYISQYDVYHNLNNPIDSYSFTDIEVISTNNEEKYVNSSKTSKRFVSNSLSLTTTNLSKYSTQSLLRKLLNKAQVLDEYYNDIVNKTKTQPSHSLSSSINSLLGRSGGMSRPLINRIQSTDSFKRIPRRKFRHLYDTKSMDSSRLDLYVDEDNVLRELIRFNNDIDLILSRLEMEGENLQQPSINHSLLDENIIQQTIINPTDDSIVDVSLQINDQEAVDQKGLLEILTMRTDNNEINIHLLLSNDIDRLRETGKSKNKKRFFSSIAHFLYYLKALSKLRKMAQENCNPNDVYNYETITLAKINKLPKSTTWKGKRVFGVPLRVYQQTTGHVLPMSIVNALQYLRINAGKCDGLFRKPGVKSKIDHLRSQIELKNDSYGEQHAETIKFDDYQPFVVADVIRQYFRELPECIIPPSITSLLCNLLKCITQEEQLIALRLTFLMLPDESREVLETILRFLLDISIRSGNNQINCRNLARIFLPSVFQSFYDMHNKSSKILWWKLRKEKLDTIQQENERLILEHCLMIMILNIDLLCRIPSTLTEELKLPSPRRTKRLDELVTHTCNGEFHLRKYISKNSEEFLQRLSLTKFKNVQTNVEDVNVCMHKPTVTSTSDIDKNNLPIWKCSVDIPNTNVKQVYQRVLYECYLWDNHFAESRTVEKIDDDKEIVQYVVNFLDYIPVRSFCEFRFSKKVTLRSAPDANAIIVGVLSIDHLQNHFLPGGIGINYHKHYYIKPSNVHPNHTTVTQITCVDFGGRSTQWYENVYGSLLAHNLISLRDSFTNARVVRI</sequence>
<keyword evidence="2" id="KW-0597">Phosphoprotein</keyword>
<dbReference type="Pfam" id="PF00620">
    <property type="entry name" value="RhoGAP"/>
    <property type="match status" value="1"/>
</dbReference>
<dbReference type="InterPro" id="IPR000198">
    <property type="entry name" value="RhoGAP_dom"/>
</dbReference>
<comment type="caution">
    <text evidence="4">The sequence shown here is derived from an EMBL/GenBank/DDBJ whole genome shotgun (WGS) entry which is preliminary data.</text>
</comment>
<dbReference type="InterPro" id="IPR023393">
    <property type="entry name" value="START-like_dom_sf"/>
</dbReference>
<dbReference type="Gene3D" id="1.10.555.10">
    <property type="entry name" value="Rho GTPase activation protein"/>
    <property type="match status" value="1"/>
</dbReference>
<dbReference type="GO" id="GO:0030036">
    <property type="term" value="P:actin cytoskeleton organization"/>
    <property type="evidence" value="ECO:0007669"/>
    <property type="project" value="TreeGrafter"/>
</dbReference>
<organism evidence="4 5">
    <name type="scientific">Rotaria magnacalcarata</name>
    <dbReference type="NCBI Taxonomy" id="392030"/>
    <lineage>
        <taxon>Eukaryota</taxon>
        <taxon>Metazoa</taxon>
        <taxon>Spiralia</taxon>
        <taxon>Gnathifera</taxon>
        <taxon>Rotifera</taxon>
        <taxon>Eurotatoria</taxon>
        <taxon>Bdelloidea</taxon>
        <taxon>Philodinida</taxon>
        <taxon>Philodinidae</taxon>
        <taxon>Rotaria</taxon>
    </lineage>
</organism>
<dbReference type="PROSITE" id="PS50238">
    <property type="entry name" value="RHOGAP"/>
    <property type="match status" value="1"/>
</dbReference>
<dbReference type="GO" id="GO:0007165">
    <property type="term" value="P:signal transduction"/>
    <property type="evidence" value="ECO:0007669"/>
    <property type="project" value="InterPro"/>
</dbReference>
<dbReference type="InterPro" id="IPR002913">
    <property type="entry name" value="START_lipid-bd_dom"/>
</dbReference>
<dbReference type="GO" id="GO:0008289">
    <property type="term" value="F:lipid binding"/>
    <property type="evidence" value="ECO:0007669"/>
    <property type="project" value="InterPro"/>
</dbReference>
<dbReference type="PANTHER" id="PTHR12659:SF7">
    <property type="entry name" value="CROSSVEINLESS C, ISOFORM C"/>
    <property type="match status" value="1"/>
</dbReference>
<reference evidence="4" key="1">
    <citation type="submission" date="2021-02" db="EMBL/GenBank/DDBJ databases">
        <authorList>
            <person name="Nowell W R."/>
        </authorList>
    </citation>
    <scope>NUCLEOTIDE SEQUENCE</scope>
</reference>
<dbReference type="SUPFAM" id="SSF55961">
    <property type="entry name" value="Bet v1-like"/>
    <property type="match status" value="1"/>
</dbReference>
<dbReference type="OrthoDB" id="10003330at2759"/>
<dbReference type="GO" id="GO:0035023">
    <property type="term" value="P:regulation of Rho protein signal transduction"/>
    <property type="evidence" value="ECO:0007669"/>
    <property type="project" value="TreeGrafter"/>
</dbReference>
<evidence type="ECO:0000256" key="1">
    <source>
        <dbReference type="ARBA" id="ARBA00022468"/>
    </source>
</evidence>
<keyword evidence="1" id="KW-0343">GTPase activation</keyword>
<dbReference type="Pfam" id="PF01852">
    <property type="entry name" value="START"/>
    <property type="match status" value="1"/>
</dbReference>
<dbReference type="InterPro" id="IPR008936">
    <property type="entry name" value="Rho_GTPase_activation_prot"/>
</dbReference>
<gene>
    <name evidence="4" type="ORF">KQP761_LOCUS13561</name>
</gene>
<dbReference type="SUPFAM" id="SSF48350">
    <property type="entry name" value="GTPase activation domain, GAP"/>
    <property type="match status" value="1"/>
</dbReference>
<proteinExistence type="predicted"/>
<dbReference type="SMART" id="SM00324">
    <property type="entry name" value="RhoGAP"/>
    <property type="match status" value="1"/>
</dbReference>
<dbReference type="AlphaFoldDB" id="A0A815RQ94"/>
<protein>
    <recommendedName>
        <fullName evidence="3">Rho-GAP domain-containing protein</fullName>
    </recommendedName>
</protein>
<dbReference type="EMBL" id="CAJNOW010006304">
    <property type="protein sequence ID" value="CAF1480825.1"/>
    <property type="molecule type" value="Genomic_DNA"/>
</dbReference>
<dbReference type="Gene3D" id="3.30.530.20">
    <property type="match status" value="1"/>
</dbReference>
<feature type="domain" description="Rho-GAP" evidence="3">
    <location>
        <begin position="462"/>
        <end position="660"/>
    </location>
</feature>
<evidence type="ECO:0000313" key="5">
    <source>
        <dbReference type="Proteomes" id="UP000663834"/>
    </source>
</evidence>